<feature type="domain" description="Dihydroorotate dehydrogenase catalytic" evidence="8">
    <location>
        <begin position="110"/>
        <end position="318"/>
    </location>
</feature>
<protein>
    <submittedName>
        <fullName evidence="9">Dihydroorotate dehydrogenase B (NAD(+)), catalytic subunit</fullName>
        <ecNumber evidence="9">1.3.1.14</ecNumber>
    </submittedName>
</protein>
<dbReference type="EC" id="1.3.1.14" evidence="9"/>
<keyword evidence="4" id="KW-0288">FMN</keyword>
<keyword evidence="3" id="KW-0285">Flavoprotein</keyword>
<keyword evidence="10" id="KW-1185">Reference proteome</keyword>
<dbReference type="Proteomes" id="UP000315471">
    <property type="component" value="Unassembled WGS sequence"/>
</dbReference>
<sequence>MAERIAGIFDVDGLIGSVPFLSMEQGLANIMNTGLNITFLGIELTSPVIVGSCPLTIEPEAVRQLACAGAGAIVLPSILQEQIVYSALKTTAPNGAMDHSGYQPQQDEYNGGIDNYLTTIRTLKRQEKIPILGSINGSDVGIWIEFAKEIQDSGADALQLTWPPILSPPDVSADAVEAILVDAVRHLRKSISIPIAVKLNQRFTNIASVAHQLHDAGADGLILFTHVPEWDVTVNRMHWTVRWELSPIHSLGQTLEGIVHARIGGLRIPIAASGGVRTGEDAIKTMIAGADVVMVTSEIYREGPDVVCKINQGIRQFLTNSPHHSLRAFQQARPSVELGPMRKMRLEYVEPLTRTTHYFDPTPNATTNTGNGYGHKAT</sequence>
<dbReference type="GO" id="GO:0004589">
    <property type="term" value="F:dihydroorotate dehydrogenase (NAD+) activity"/>
    <property type="evidence" value="ECO:0007669"/>
    <property type="project" value="UniProtKB-EC"/>
</dbReference>
<dbReference type="InterPro" id="IPR050074">
    <property type="entry name" value="DHO_dehydrogenase"/>
</dbReference>
<evidence type="ECO:0000256" key="4">
    <source>
        <dbReference type="ARBA" id="ARBA00022643"/>
    </source>
</evidence>
<proteinExistence type="predicted"/>
<comment type="cofactor">
    <cofactor evidence="1">
        <name>FMN</name>
        <dbReference type="ChEBI" id="CHEBI:58210"/>
    </cofactor>
</comment>
<evidence type="ECO:0000256" key="2">
    <source>
        <dbReference type="ARBA" id="ARBA00004725"/>
    </source>
</evidence>
<keyword evidence="6 9" id="KW-0560">Oxidoreductase</keyword>
<evidence type="ECO:0000256" key="5">
    <source>
        <dbReference type="ARBA" id="ARBA00022975"/>
    </source>
</evidence>
<dbReference type="GO" id="GO:0006207">
    <property type="term" value="P:'de novo' pyrimidine nucleobase biosynthetic process"/>
    <property type="evidence" value="ECO:0007669"/>
    <property type="project" value="TreeGrafter"/>
</dbReference>
<dbReference type="GO" id="GO:0006221">
    <property type="term" value="P:pyrimidine nucleotide biosynthetic process"/>
    <property type="evidence" value="ECO:0007669"/>
    <property type="project" value="UniProtKB-KW"/>
</dbReference>
<dbReference type="Pfam" id="PF01180">
    <property type="entry name" value="DHO_dh"/>
    <property type="match status" value="1"/>
</dbReference>
<gene>
    <name evidence="9" type="primary">pyrD_2</name>
    <name evidence="9" type="ORF">Q31b_25250</name>
</gene>
<dbReference type="PANTHER" id="PTHR48109:SF3">
    <property type="entry name" value="SLL0744 PROTEIN"/>
    <property type="match status" value="1"/>
</dbReference>
<feature type="region of interest" description="Disordered" evidence="7">
    <location>
        <begin position="357"/>
        <end position="378"/>
    </location>
</feature>
<evidence type="ECO:0000256" key="1">
    <source>
        <dbReference type="ARBA" id="ARBA00001917"/>
    </source>
</evidence>
<dbReference type="PANTHER" id="PTHR48109">
    <property type="entry name" value="DIHYDROOROTATE DEHYDROGENASE (QUINONE), MITOCHONDRIAL-RELATED"/>
    <property type="match status" value="1"/>
</dbReference>
<evidence type="ECO:0000313" key="10">
    <source>
        <dbReference type="Proteomes" id="UP000315471"/>
    </source>
</evidence>
<keyword evidence="5" id="KW-0665">Pyrimidine biosynthesis</keyword>
<dbReference type="Gene3D" id="3.20.20.70">
    <property type="entry name" value="Aldolase class I"/>
    <property type="match status" value="1"/>
</dbReference>
<organism evidence="9 10">
    <name type="scientific">Novipirellula aureliae</name>
    <dbReference type="NCBI Taxonomy" id="2527966"/>
    <lineage>
        <taxon>Bacteria</taxon>
        <taxon>Pseudomonadati</taxon>
        <taxon>Planctomycetota</taxon>
        <taxon>Planctomycetia</taxon>
        <taxon>Pirellulales</taxon>
        <taxon>Pirellulaceae</taxon>
        <taxon>Novipirellula</taxon>
    </lineage>
</organism>
<evidence type="ECO:0000256" key="3">
    <source>
        <dbReference type="ARBA" id="ARBA00022630"/>
    </source>
</evidence>
<evidence type="ECO:0000256" key="7">
    <source>
        <dbReference type="SAM" id="MobiDB-lite"/>
    </source>
</evidence>
<evidence type="ECO:0000313" key="9">
    <source>
        <dbReference type="EMBL" id="TWU43484.1"/>
    </source>
</evidence>
<accession>A0A5C6E4Q7</accession>
<dbReference type="GO" id="GO:0005737">
    <property type="term" value="C:cytoplasm"/>
    <property type="evidence" value="ECO:0007669"/>
    <property type="project" value="InterPro"/>
</dbReference>
<reference evidence="9 10" key="1">
    <citation type="submission" date="2019-02" db="EMBL/GenBank/DDBJ databases">
        <title>Deep-cultivation of Planctomycetes and their phenomic and genomic characterization uncovers novel biology.</title>
        <authorList>
            <person name="Wiegand S."/>
            <person name="Jogler M."/>
            <person name="Boedeker C."/>
            <person name="Pinto D."/>
            <person name="Vollmers J."/>
            <person name="Rivas-Marin E."/>
            <person name="Kohn T."/>
            <person name="Peeters S.H."/>
            <person name="Heuer A."/>
            <person name="Rast P."/>
            <person name="Oberbeckmann S."/>
            <person name="Bunk B."/>
            <person name="Jeske O."/>
            <person name="Meyerdierks A."/>
            <person name="Storesund J.E."/>
            <person name="Kallscheuer N."/>
            <person name="Luecker S."/>
            <person name="Lage O.M."/>
            <person name="Pohl T."/>
            <person name="Merkel B.J."/>
            <person name="Hornburger P."/>
            <person name="Mueller R.-W."/>
            <person name="Bruemmer F."/>
            <person name="Labrenz M."/>
            <person name="Spormann A.M."/>
            <person name="Op Den Camp H."/>
            <person name="Overmann J."/>
            <person name="Amann R."/>
            <person name="Jetten M.S.M."/>
            <person name="Mascher T."/>
            <person name="Medema M.H."/>
            <person name="Devos D.P."/>
            <person name="Kaster A.-K."/>
            <person name="Ovreas L."/>
            <person name="Rohde M."/>
            <person name="Galperin M.Y."/>
            <person name="Jogler C."/>
        </authorList>
    </citation>
    <scope>NUCLEOTIDE SEQUENCE [LARGE SCALE GENOMIC DNA]</scope>
    <source>
        <strain evidence="9 10">Q31b</strain>
    </source>
</reference>
<dbReference type="RefSeq" id="WP_231617501.1">
    <property type="nucleotide sequence ID" value="NZ_SJPY01000003.1"/>
</dbReference>
<dbReference type="EMBL" id="SJPY01000003">
    <property type="protein sequence ID" value="TWU43484.1"/>
    <property type="molecule type" value="Genomic_DNA"/>
</dbReference>
<dbReference type="InterPro" id="IPR013785">
    <property type="entry name" value="Aldolase_TIM"/>
</dbReference>
<dbReference type="InterPro" id="IPR005720">
    <property type="entry name" value="Dihydroorotate_DH_cat"/>
</dbReference>
<dbReference type="SUPFAM" id="SSF51395">
    <property type="entry name" value="FMN-linked oxidoreductases"/>
    <property type="match status" value="1"/>
</dbReference>
<evidence type="ECO:0000256" key="6">
    <source>
        <dbReference type="ARBA" id="ARBA00023002"/>
    </source>
</evidence>
<comment type="caution">
    <text evidence="9">The sequence shown here is derived from an EMBL/GenBank/DDBJ whole genome shotgun (WGS) entry which is preliminary data.</text>
</comment>
<comment type="pathway">
    <text evidence="2">Pyrimidine metabolism; UMP biosynthesis via de novo pathway.</text>
</comment>
<dbReference type="AlphaFoldDB" id="A0A5C6E4Q7"/>
<evidence type="ECO:0000259" key="8">
    <source>
        <dbReference type="Pfam" id="PF01180"/>
    </source>
</evidence>
<name>A0A5C6E4Q7_9BACT</name>